<feature type="transmembrane region" description="Helical" evidence="9">
    <location>
        <begin position="12"/>
        <end position="33"/>
    </location>
</feature>
<feature type="transmembrane region" description="Helical" evidence="9">
    <location>
        <begin position="54"/>
        <end position="71"/>
    </location>
</feature>
<name>A0AA48HQJ1_9ALTE</name>
<dbReference type="Proteomes" id="UP001333710">
    <property type="component" value="Chromosome"/>
</dbReference>
<dbReference type="EMBL" id="AP027272">
    <property type="protein sequence ID" value="BDX06837.1"/>
    <property type="molecule type" value="Genomic_DNA"/>
</dbReference>
<evidence type="ECO:0000256" key="2">
    <source>
        <dbReference type="ARBA" id="ARBA00022448"/>
    </source>
</evidence>
<organism evidence="10 11">
    <name type="scientific">Planctobacterium marinum</name>
    <dbReference type="NCBI Taxonomy" id="1631968"/>
    <lineage>
        <taxon>Bacteria</taxon>
        <taxon>Pseudomonadati</taxon>
        <taxon>Pseudomonadota</taxon>
        <taxon>Gammaproteobacteria</taxon>
        <taxon>Alteromonadales</taxon>
        <taxon>Alteromonadaceae</taxon>
        <taxon>Planctobacterium</taxon>
    </lineage>
</organism>
<dbReference type="InterPro" id="IPR007272">
    <property type="entry name" value="Sulf_transp_TsuA/YedE"/>
</dbReference>
<feature type="transmembrane region" description="Helical" evidence="9">
    <location>
        <begin position="128"/>
        <end position="149"/>
    </location>
</feature>
<gene>
    <name evidence="10" type="ORF">MACH26_23580</name>
</gene>
<evidence type="ECO:0000256" key="8">
    <source>
        <dbReference type="ARBA" id="ARBA00035655"/>
    </source>
</evidence>
<dbReference type="PANTHER" id="PTHR30574">
    <property type="entry name" value="INNER MEMBRANE PROTEIN YEDE"/>
    <property type="match status" value="1"/>
</dbReference>
<evidence type="ECO:0000313" key="11">
    <source>
        <dbReference type="Proteomes" id="UP001333710"/>
    </source>
</evidence>
<keyword evidence="3" id="KW-1003">Cell membrane</keyword>
<evidence type="ECO:0000313" key="10">
    <source>
        <dbReference type="EMBL" id="BDX06837.1"/>
    </source>
</evidence>
<proteinExistence type="inferred from homology"/>
<dbReference type="AlphaFoldDB" id="A0AA48HQJ1"/>
<keyword evidence="2" id="KW-0813">Transport</keyword>
<evidence type="ECO:0000256" key="3">
    <source>
        <dbReference type="ARBA" id="ARBA00022475"/>
    </source>
</evidence>
<keyword evidence="7 9" id="KW-0472">Membrane</keyword>
<feature type="transmembrane region" description="Helical" evidence="9">
    <location>
        <begin position="91"/>
        <end position="108"/>
    </location>
</feature>
<evidence type="ECO:0000256" key="6">
    <source>
        <dbReference type="ARBA" id="ARBA00022989"/>
    </source>
</evidence>
<reference evidence="10" key="1">
    <citation type="submission" date="2023-01" db="EMBL/GenBank/DDBJ databases">
        <title>Complete genome sequence of Planctobacterium marinum strain Dej080120_11.</title>
        <authorList>
            <person name="Ueki S."/>
            <person name="Maruyama F."/>
        </authorList>
    </citation>
    <scope>NUCLEOTIDE SEQUENCE</scope>
    <source>
        <strain evidence="10">Dej080120_11</strain>
    </source>
</reference>
<evidence type="ECO:0000256" key="5">
    <source>
        <dbReference type="ARBA" id="ARBA00022692"/>
    </source>
</evidence>
<evidence type="ECO:0000256" key="4">
    <source>
        <dbReference type="ARBA" id="ARBA00022519"/>
    </source>
</evidence>
<keyword evidence="5 9" id="KW-0812">Transmembrane</keyword>
<keyword evidence="11" id="KW-1185">Reference proteome</keyword>
<dbReference type="Pfam" id="PF04143">
    <property type="entry name" value="Sulf_transp"/>
    <property type="match status" value="1"/>
</dbReference>
<evidence type="ECO:0000256" key="9">
    <source>
        <dbReference type="SAM" id="Phobius"/>
    </source>
</evidence>
<dbReference type="KEGG" id="pmaw:MACH26_23580"/>
<evidence type="ECO:0000256" key="7">
    <source>
        <dbReference type="ARBA" id="ARBA00023136"/>
    </source>
</evidence>
<protein>
    <submittedName>
        <fullName evidence="10">Membrane protein</fullName>
    </submittedName>
</protein>
<evidence type="ECO:0000256" key="1">
    <source>
        <dbReference type="ARBA" id="ARBA00004429"/>
    </source>
</evidence>
<accession>A0AA48HQJ1</accession>
<keyword evidence="6 9" id="KW-1133">Transmembrane helix</keyword>
<dbReference type="GO" id="GO:0005886">
    <property type="term" value="C:plasma membrane"/>
    <property type="evidence" value="ECO:0007669"/>
    <property type="project" value="UniProtKB-SubCell"/>
</dbReference>
<comment type="similarity">
    <text evidence="8">Belongs to the TsuA/YedE (TC 9.B.102) family.</text>
</comment>
<keyword evidence="4" id="KW-0997">Cell inner membrane</keyword>
<comment type="subcellular location">
    <subcellularLocation>
        <location evidence="1">Cell inner membrane</location>
        <topology evidence="1">Multi-pass membrane protein</topology>
    </subcellularLocation>
</comment>
<dbReference type="PANTHER" id="PTHR30574:SF1">
    <property type="entry name" value="SULPHUR TRANSPORT DOMAIN-CONTAINING PROTEIN"/>
    <property type="match status" value="1"/>
</dbReference>
<sequence>MYDMNLLMTEFTPYAALAGGVLIGLAGVLFLLANGKVMGVSGLLGQLMNAPKNALPAVYFMLGLLLGPAVINAFQIDVIQIKLPSEINLDWWQVVIGAVLVGLGTRMGSGCTSGHGVCGIGRFSLRSIVATCVFMGIAILVVTLMRHVLS</sequence>